<keyword evidence="2" id="KW-1185">Reference proteome</keyword>
<reference evidence="1 2" key="1">
    <citation type="submission" date="2023-01" db="EMBL/GenBank/DDBJ databases">
        <authorList>
            <person name="Kreplak J."/>
        </authorList>
    </citation>
    <scope>NUCLEOTIDE SEQUENCE [LARGE SCALE GENOMIC DNA]</scope>
</reference>
<name>A0AAV1ASB4_VICFA</name>
<dbReference type="AlphaFoldDB" id="A0AAV1ASB4"/>
<sequence length="141" mass="16120">MTKSLVMKVFVPRNLKGDMEFFAIARRRFVDQKEITMLRQTPIERVTNEMCGHGGTDLIHYAEEIRWGWIWSVDRVPLGPSCFLGTIGGENKALRLMVVGLKQPDPFPVFFVKSETMGAKEKSCFWITLLGLSANLLHHRP</sequence>
<dbReference type="EMBL" id="OX451740">
    <property type="protein sequence ID" value="CAI8612162.1"/>
    <property type="molecule type" value="Genomic_DNA"/>
</dbReference>
<evidence type="ECO:0000313" key="2">
    <source>
        <dbReference type="Proteomes" id="UP001157006"/>
    </source>
</evidence>
<proteinExistence type="predicted"/>
<accession>A0AAV1ASB4</accession>
<dbReference type="Proteomes" id="UP001157006">
    <property type="component" value="Chromosome 5"/>
</dbReference>
<evidence type="ECO:0000313" key="1">
    <source>
        <dbReference type="EMBL" id="CAI8612162.1"/>
    </source>
</evidence>
<gene>
    <name evidence="1" type="ORF">VFH_V021000</name>
</gene>
<protein>
    <submittedName>
        <fullName evidence="1">Uncharacterized protein</fullName>
    </submittedName>
</protein>
<organism evidence="1 2">
    <name type="scientific">Vicia faba</name>
    <name type="common">Broad bean</name>
    <name type="synonym">Faba vulgaris</name>
    <dbReference type="NCBI Taxonomy" id="3906"/>
    <lineage>
        <taxon>Eukaryota</taxon>
        <taxon>Viridiplantae</taxon>
        <taxon>Streptophyta</taxon>
        <taxon>Embryophyta</taxon>
        <taxon>Tracheophyta</taxon>
        <taxon>Spermatophyta</taxon>
        <taxon>Magnoliopsida</taxon>
        <taxon>eudicotyledons</taxon>
        <taxon>Gunneridae</taxon>
        <taxon>Pentapetalae</taxon>
        <taxon>rosids</taxon>
        <taxon>fabids</taxon>
        <taxon>Fabales</taxon>
        <taxon>Fabaceae</taxon>
        <taxon>Papilionoideae</taxon>
        <taxon>50 kb inversion clade</taxon>
        <taxon>NPAAA clade</taxon>
        <taxon>Hologalegina</taxon>
        <taxon>IRL clade</taxon>
        <taxon>Fabeae</taxon>
        <taxon>Vicia</taxon>
    </lineage>
</organism>